<feature type="compositionally biased region" description="Basic and acidic residues" evidence="3">
    <location>
        <begin position="420"/>
        <end position="431"/>
    </location>
</feature>
<keyword evidence="5" id="KW-0732">Signal</keyword>
<feature type="chain" id="PRO_5042079889" description="CUB domain-containing protein" evidence="5">
    <location>
        <begin position="30"/>
        <end position="790"/>
    </location>
</feature>
<evidence type="ECO:0000313" key="7">
    <source>
        <dbReference type="EMBL" id="KAK3764201.1"/>
    </source>
</evidence>
<dbReference type="CDD" id="cd00041">
    <property type="entry name" value="CUB"/>
    <property type="match status" value="1"/>
</dbReference>
<evidence type="ECO:0000259" key="6">
    <source>
        <dbReference type="PROSITE" id="PS01180"/>
    </source>
</evidence>
<feature type="compositionally biased region" description="Basic residues" evidence="3">
    <location>
        <begin position="770"/>
        <end position="790"/>
    </location>
</feature>
<evidence type="ECO:0000256" key="4">
    <source>
        <dbReference type="SAM" id="Phobius"/>
    </source>
</evidence>
<keyword evidence="4" id="KW-0812">Transmembrane</keyword>
<feature type="region of interest" description="Disordered" evidence="3">
    <location>
        <begin position="702"/>
        <end position="724"/>
    </location>
</feature>
<sequence>MAFPAQHFLVHIVSILGIRLLVSVAVVRAAMQTYYIDDYCSNTLDMGKARVTAGRLLLRKPGDDITFENCFIYIKAPANRRLVLKFHAFNVHAPYGCDKDNLQLFDDLGFRRPLTDKLCNSGKLPNRAYVTSAEDVTIRLSKEQYLKDQAELVFTAFHYAPCVGNEFECKNGHCIDDDLYCNGSDNCGDESDYCFLRAGTVLGIIIAVVVVVVVVAIVAALLLYNRQRKIRREREKQILSDLALAVSHTNKSYLGDWEHGGARTLSDLSSLDSRSSRGGANHHHNNHHHHHSHNGSQTHLHKVHLGNGEHHHHHSLLGKRDDQLKHGAGAAGQQAPAGVEGRGHPYDAEMASKVTYVVQGGAGSSPASRMSTIDRNRSHGGEPRHSPKSPIHRSKSLNLRTPFYFDKDDYYSDSASTWHAAEESEVDNKKHEEKRHKRRSTKKPVSRSGSSAMYANGHVKRRKDKSKSRSKKGKKFKKRGSSGGENRSDDGYESPPIDYEDFKPMEAGTMDRGAGTNGSSVPLHVSTSYQPRSPTIYLTPPGEAKTSFPHIPQGDQTDNRQATSPRDGKILVSNIVPIGPPMSSGPRSPDNLYAKPQKKRASDSSGLTNGETVVIETSPSEGTGLAARRDSSPLLLHTVQPRQTVLQSQNRIDTPVPGGNVQNGTNPYVNASYERQTKGHENENTVIETGPLDNSEILETSTLESPTRRSALRARHPDGSPFLLHTADSKQVKEQLKEHPEDGADVLDHVISFRCYDSPVPREDLQLFRKSSRRSGRSRKSGRSRASQKS</sequence>
<organism evidence="7 8">
    <name type="scientific">Elysia crispata</name>
    <name type="common">lettuce slug</name>
    <dbReference type="NCBI Taxonomy" id="231223"/>
    <lineage>
        <taxon>Eukaryota</taxon>
        <taxon>Metazoa</taxon>
        <taxon>Spiralia</taxon>
        <taxon>Lophotrochozoa</taxon>
        <taxon>Mollusca</taxon>
        <taxon>Gastropoda</taxon>
        <taxon>Heterobranchia</taxon>
        <taxon>Euthyneura</taxon>
        <taxon>Panpulmonata</taxon>
        <taxon>Sacoglossa</taxon>
        <taxon>Placobranchoidea</taxon>
        <taxon>Plakobranchidae</taxon>
        <taxon>Elysia</taxon>
    </lineage>
</organism>
<feature type="compositionally biased region" description="Basic residues" evidence="3">
    <location>
        <begin position="280"/>
        <end position="301"/>
    </location>
</feature>
<feature type="compositionally biased region" description="Basic residues" evidence="3">
    <location>
        <begin position="386"/>
        <end position="395"/>
    </location>
</feature>
<dbReference type="AlphaFoldDB" id="A0AAE0Z8X4"/>
<dbReference type="PROSITE" id="PS50068">
    <property type="entry name" value="LDLRA_2"/>
    <property type="match status" value="1"/>
</dbReference>
<keyword evidence="1 2" id="KW-1015">Disulfide bond</keyword>
<protein>
    <recommendedName>
        <fullName evidence="6">CUB domain-containing protein</fullName>
    </recommendedName>
</protein>
<feature type="compositionally biased region" description="Low complexity" evidence="3">
    <location>
        <begin position="268"/>
        <end position="277"/>
    </location>
</feature>
<feature type="compositionally biased region" description="Basic residues" evidence="3">
    <location>
        <begin position="458"/>
        <end position="480"/>
    </location>
</feature>
<evidence type="ECO:0000256" key="2">
    <source>
        <dbReference type="PROSITE-ProRule" id="PRU00124"/>
    </source>
</evidence>
<evidence type="ECO:0000256" key="3">
    <source>
        <dbReference type="SAM" id="MobiDB-lite"/>
    </source>
</evidence>
<dbReference type="CDD" id="cd00112">
    <property type="entry name" value="LDLa"/>
    <property type="match status" value="1"/>
</dbReference>
<feature type="signal peptide" evidence="5">
    <location>
        <begin position="1"/>
        <end position="29"/>
    </location>
</feature>
<keyword evidence="4" id="KW-0472">Membrane</keyword>
<feature type="region of interest" description="Disordered" evidence="3">
    <location>
        <begin position="419"/>
        <end position="610"/>
    </location>
</feature>
<comment type="caution">
    <text evidence="7">The sequence shown here is derived from an EMBL/GenBank/DDBJ whole genome shotgun (WGS) entry which is preliminary data.</text>
</comment>
<feature type="domain" description="CUB" evidence="6">
    <location>
        <begin position="40"/>
        <end position="161"/>
    </location>
</feature>
<feature type="transmembrane region" description="Helical" evidence="4">
    <location>
        <begin position="201"/>
        <end position="224"/>
    </location>
</feature>
<feature type="region of interest" description="Disordered" evidence="3">
    <location>
        <begin position="764"/>
        <end position="790"/>
    </location>
</feature>
<dbReference type="InterPro" id="IPR036055">
    <property type="entry name" value="LDL_receptor-like_sf"/>
</dbReference>
<feature type="compositionally biased region" description="Low complexity" evidence="3">
    <location>
        <begin position="327"/>
        <end position="338"/>
    </location>
</feature>
<dbReference type="SMART" id="SM00192">
    <property type="entry name" value="LDLa"/>
    <property type="match status" value="1"/>
</dbReference>
<dbReference type="SUPFAM" id="SSF57424">
    <property type="entry name" value="LDL receptor-like module"/>
    <property type="match status" value="1"/>
</dbReference>
<proteinExistence type="predicted"/>
<feature type="disulfide bond" evidence="2">
    <location>
        <begin position="162"/>
        <end position="174"/>
    </location>
</feature>
<evidence type="ECO:0000256" key="1">
    <source>
        <dbReference type="ARBA" id="ARBA00023157"/>
    </source>
</evidence>
<reference evidence="7" key="1">
    <citation type="journal article" date="2023" name="G3 (Bethesda)">
        <title>A reference genome for the long-term kleptoplast-retaining sea slug Elysia crispata morphotype clarki.</title>
        <authorList>
            <person name="Eastman K.E."/>
            <person name="Pendleton A.L."/>
            <person name="Shaikh M.A."/>
            <person name="Suttiyut T."/>
            <person name="Ogas R."/>
            <person name="Tomko P."/>
            <person name="Gavelis G."/>
            <person name="Widhalm J.R."/>
            <person name="Wisecaver J.H."/>
        </authorList>
    </citation>
    <scope>NUCLEOTIDE SEQUENCE</scope>
    <source>
        <strain evidence="7">ECLA1</strain>
    </source>
</reference>
<dbReference type="Gene3D" id="2.60.120.290">
    <property type="entry name" value="Spermadhesin, CUB domain"/>
    <property type="match status" value="1"/>
</dbReference>
<dbReference type="InterPro" id="IPR002172">
    <property type="entry name" value="LDrepeatLR_classA_rpt"/>
</dbReference>
<keyword evidence="4" id="KW-1133">Transmembrane helix</keyword>
<dbReference type="Pfam" id="PF00057">
    <property type="entry name" value="Ldl_recept_a"/>
    <property type="match status" value="1"/>
</dbReference>
<dbReference type="Proteomes" id="UP001283361">
    <property type="component" value="Unassembled WGS sequence"/>
</dbReference>
<dbReference type="Gene3D" id="4.10.400.10">
    <property type="entry name" value="Low-density Lipoprotein Receptor"/>
    <property type="match status" value="1"/>
</dbReference>
<evidence type="ECO:0000256" key="5">
    <source>
        <dbReference type="SAM" id="SignalP"/>
    </source>
</evidence>
<evidence type="ECO:0000313" key="8">
    <source>
        <dbReference type="Proteomes" id="UP001283361"/>
    </source>
</evidence>
<name>A0AAE0Z8X4_9GAST</name>
<feature type="disulfide bond" evidence="2">
    <location>
        <begin position="169"/>
        <end position="187"/>
    </location>
</feature>
<keyword evidence="8" id="KW-1185">Reference proteome</keyword>
<dbReference type="SUPFAM" id="SSF49854">
    <property type="entry name" value="Spermadhesin, CUB domain"/>
    <property type="match status" value="1"/>
</dbReference>
<feature type="compositionally biased region" description="Basic and acidic residues" evidence="3">
    <location>
        <begin position="372"/>
        <end position="385"/>
    </location>
</feature>
<feature type="region of interest" description="Disordered" evidence="3">
    <location>
        <begin position="324"/>
        <end position="345"/>
    </location>
</feature>
<feature type="region of interest" description="Disordered" evidence="3">
    <location>
        <begin position="360"/>
        <end position="395"/>
    </location>
</feature>
<dbReference type="InterPro" id="IPR000859">
    <property type="entry name" value="CUB_dom"/>
</dbReference>
<feature type="compositionally biased region" description="Basic residues" evidence="3">
    <location>
        <begin position="432"/>
        <end position="445"/>
    </location>
</feature>
<dbReference type="EMBL" id="JAWDGP010004466">
    <property type="protein sequence ID" value="KAK3764201.1"/>
    <property type="molecule type" value="Genomic_DNA"/>
</dbReference>
<dbReference type="InterPro" id="IPR042333">
    <property type="entry name" value="LRAD2/Mig-13-like"/>
</dbReference>
<dbReference type="PANTHER" id="PTHR24652:SF69">
    <property type="entry name" value="CUB DOMAIN-CONTAINING PROTEIN"/>
    <property type="match status" value="1"/>
</dbReference>
<dbReference type="Pfam" id="PF00431">
    <property type="entry name" value="CUB"/>
    <property type="match status" value="1"/>
</dbReference>
<dbReference type="PROSITE" id="PS01180">
    <property type="entry name" value="CUB"/>
    <property type="match status" value="1"/>
</dbReference>
<comment type="caution">
    <text evidence="2">Lacks conserved residue(s) required for the propagation of feature annotation.</text>
</comment>
<dbReference type="InterPro" id="IPR035914">
    <property type="entry name" value="Sperma_CUB_dom_sf"/>
</dbReference>
<feature type="compositionally biased region" description="Polar residues" evidence="3">
    <location>
        <begin position="517"/>
        <end position="533"/>
    </location>
</feature>
<feature type="region of interest" description="Disordered" evidence="3">
    <location>
        <begin position="268"/>
        <end position="301"/>
    </location>
</feature>
<dbReference type="PANTHER" id="PTHR24652">
    <property type="entry name" value="LOW-DENSITY LIPOPROTEIN RECEPTOR CLASS A DOMAIN-CONTAINING PROTEIN 2"/>
    <property type="match status" value="1"/>
</dbReference>
<gene>
    <name evidence="7" type="ORF">RRG08_044128</name>
</gene>
<accession>A0AAE0Z8X4</accession>
<feature type="compositionally biased region" description="Polar residues" evidence="3">
    <location>
        <begin position="554"/>
        <end position="564"/>
    </location>
</feature>